<proteinExistence type="predicted"/>
<accession>A0A419SCW2</accession>
<sequence>MDKREQLIEVYEESGYRILELIRRLEDGPTKRNKERILREVQAIISALSSEASEMAAEIISESYKEGSRELVDKLKEEGIDRVNESIQSLIHQEAVQEIVDECFYSILAASDYMSADAKKRIEDVVRTANQRSLIEGVSRRRATKDAVAELSQQQITGMIAKNGARIPADKYMSAVIHYNQRKAHVDGSINQMQQNGIDLVYVNRVGITCDLCAMYQGRVYSISGEDSRFPKLELKPPYHAHCVHSASAWIESYQGEEEIKKMIELSNDPFKDTRTSEQIRRYNELQRSKSRTNVTRKQWIRYKARMPDLPDLRTFASHKARNTQLYKDWMEDFRIIGLEIKERKASN</sequence>
<dbReference type="EMBL" id="MCHY01000013">
    <property type="protein sequence ID" value="RKD20969.1"/>
    <property type="molecule type" value="Genomic_DNA"/>
</dbReference>
<name>A0A419SCW2_9BACL</name>
<dbReference type="Pfam" id="PF06152">
    <property type="entry name" value="Phage_min_cap2"/>
    <property type="match status" value="1"/>
</dbReference>
<organism evidence="1 2">
    <name type="scientific">Ammoniphilus oxalaticus</name>
    <dbReference type="NCBI Taxonomy" id="66863"/>
    <lineage>
        <taxon>Bacteria</taxon>
        <taxon>Bacillati</taxon>
        <taxon>Bacillota</taxon>
        <taxon>Bacilli</taxon>
        <taxon>Bacillales</taxon>
        <taxon>Paenibacillaceae</taxon>
        <taxon>Aneurinibacillus group</taxon>
        <taxon>Ammoniphilus</taxon>
    </lineage>
</organism>
<evidence type="ECO:0000313" key="2">
    <source>
        <dbReference type="Proteomes" id="UP000284219"/>
    </source>
</evidence>
<dbReference type="OrthoDB" id="3197444at2"/>
<reference evidence="1 2" key="1">
    <citation type="submission" date="2016-08" db="EMBL/GenBank/DDBJ databases">
        <title>Novel Firmicute Genomes.</title>
        <authorList>
            <person name="Poppleton D.I."/>
            <person name="Gribaldo S."/>
        </authorList>
    </citation>
    <scope>NUCLEOTIDE SEQUENCE [LARGE SCALE GENOMIC DNA]</scope>
    <source>
        <strain evidence="1 2">RAOx-1</strain>
    </source>
</reference>
<comment type="caution">
    <text evidence="1">The sequence shown here is derived from an EMBL/GenBank/DDBJ whole genome shotgun (WGS) entry which is preliminary data.</text>
</comment>
<protein>
    <submittedName>
        <fullName evidence="1">Minor capsid protein</fullName>
    </submittedName>
</protein>
<dbReference type="AlphaFoldDB" id="A0A419SCW2"/>
<dbReference type="GO" id="GO:0005198">
    <property type="term" value="F:structural molecule activity"/>
    <property type="evidence" value="ECO:0007669"/>
    <property type="project" value="InterPro"/>
</dbReference>
<dbReference type="Proteomes" id="UP000284219">
    <property type="component" value="Unassembled WGS sequence"/>
</dbReference>
<gene>
    <name evidence="1" type="ORF">BEP19_14895</name>
</gene>
<keyword evidence="2" id="KW-1185">Reference proteome</keyword>
<dbReference type="RefSeq" id="WP_120191034.1">
    <property type="nucleotide sequence ID" value="NZ_MCHY01000013.1"/>
</dbReference>
<dbReference type="InterPro" id="IPR009319">
    <property type="entry name" value="Phage_A118_VSP1"/>
</dbReference>
<evidence type="ECO:0000313" key="1">
    <source>
        <dbReference type="EMBL" id="RKD20969.1"/>
    </source>
</evidence>